<dbReference type="GO" id="GO:0016567">
    <property type="term" value="P:protein ubiquitination"/>
    <property type="evidence" value="ECO:0000318"/>
    <property type="project" value="GO_Central"/>
</dbReference>
<dbReference type="EMBL" id="CM002922">
    <property type="protein sequence ID" value="KGN65722.1"/>
    <property type="molecule type" value="Genomic_DNA"/>
</dbReference>
<dbReference type="OrthoDB" id="9984778at2759"/>
<feature type="domain" description="RING-type" evidence="6">
    <location>
        <begin position="55"/>
        <end position="95"/>
    </location>
</feature>
<reference evidence="7 8" key="4">
    <citation type="journal article" date="2011" name="BMC Genomics">
        <title>RNA-Seq improves annotation of protein-coding genes in the cucumber genome.</title>
        <authorList>
            <person name="Li Z."/>
            <person name="Zhang Z."/>
            <person name="Yan P."/>
            <person name="Huang S."/>
            <person name="Fei Z."/>
            <person name="Lin K."/>
        </authorList>
    </citation>
    <scope>NUCLEOTIDE SEQUENCE [LARGE SCALE GENOMIC DNA]</scope>
    <source>
        <strain evidence="8">cv. 9930</strain>
    </source>
</reference>
<dbReference type="PROSITE" id="PS50089">
    <property type="entry name" value="ZF_RING_2"/>
    <property type="match status" value="1"/>
</dbReference>
<reference evidence="7 8" key="3">
    <citation type="journal article" date="2010" name="BMC Genomics">
        <title>Transcriptome sequencing and comparative analysis of cucumber flowers with different sex types.</title>
        <authorList>
            <person name="Guo S."/>
            <person name="Zheng Y."/>
            <person name="Joung J.G."/>
            <person name="Liu S."/>
            <person name="Zhang Z."/>
            <person name="Crasta O.R."/>
            <person name="Sobral B.W."/>
            <person name="Xu Y."/>
            <person name="Huang S."/>
            <person name="Fei Z."/>
        </authorList>
    </citation>
    <scope>NUCLEOTIDE SEQUENCE [LARGE SCALE GENOMIC DNA]</scope>
    <source>
        <strain evidence="8">cv. 9930</strain>
    </source>
</reference>
<dbReference type="Proteomes" id="UP000029981">
    <property type="component" value="Chromosome 1"/>
</dbReference>
<dbReference type="SUPFAM" id="SSF57850">
    <property type="entry name" value="RING/U-box"/>
    <property type="match status" value="1"/>
</dbReference>
<dbReference type="InterPro" id="IPR013083">
    <property type="entry name" value="Znf_RING/FYVE/PHD"/>
</dbReference>
<evidence type="ECO:0000259" key="6">
    <source>
        <dbReference type="PROSITE" id="PS50089"/>
    </source>
</evidence>
<dbReference type="OMA" id="FHANCAQ"/>
<evidence type="ECO:0000256" key="1">
    <source>
        <dbReference type="ARBA" id="ARBA00022723"/>
    </source>
</evidence>
<dbReference type="InterPro" id="IPR052788">
    <property type="entry name" value="RING-type_E3_ligase_ATL"/>
</dbReference>
<keyword evidence="3" id="KW-0862">Zinc</keyword>
<dbReference type="UniPathway" id="UPA00143"/>
<dbReference type="eggNOG" id="KOG0800">
    <property type="taxonomic scope" value="Eukaryota"/>
</dbReference>
<protein>
    <recommendedName>
        <fullName evidence="6">RING-type domain-containing protein</fullName>
    </recommendedName>
</protein>
<evidence type="ECO:0000313" key="8">
    <source>
        <dbReference type="Proteomes" id="UP000029981"/>
    </source>
</evidence>
<feature type="chain" id="PRO_5001966393" description="RING-type domain-containing protein" evidence="5">
    <location>
        <begin position="20"/>
        <end position="122"/>
    </location>
</feature>
<reference evidence="7 8" key="1">
    <citation type="journal article" date="2009" name="Nat. Genet.">
        <title>The genome of the cucumber, Cucumis sativus L.</title>
        <authorList>
            <person name="Huang S."/>
            <person name="Li R."/>
            <person name="Zhang Z."/>
            <person name="Li L."/>
            <person name="Gu X."/>
            <person name="Fan W."/>
            <person name="Lucas W.J."/>
            <person name="Wang X."/>
            <person name="Xie B."/>
            <person name="Ni P."/>
            <person name="Ren Y."/>
            <person name="Zhu H."/>
            <person name="Li J."/>
            <person name="Lin K."/>
            <person name="Jin W."/>
            <person name="Fei Z."/>
            <person name="Li G."/>
            <person name="Staub J."/>
            <person name="Kilian A."/>
            <person name="van der Vossen E.A."/>
            <person name="Wu Y."/>
            <person name="Guo J."/>
            <person name="He J."/>
            <person name="Jia Z."/>
            <person name="Ren Y."/>
            <person name="Tian G."/>
            <person name="Lu Y."/>
            <person name="Ruan J."/>
            <person name="Qian W."/>
            <person name="Wang M."/>
            <person name="Huang Q."/>
            <person name="Li B."/>
            <person name="Xuan Z."/>
            <person name="Cao J."/>
            <person name="Asan"/>
            <person name="Wu Z."/>
            <person name="Zhang J."/>
            <person name="Cai Q."/>
            <person name="Bai Y."/>
            <person name="Zhao B."/>
            <person name="Han Y."/>
            <person name="Li Y."/>
            <person name="Li X."/>
            <person name="Wang S."/>
            <person name="Shi Q."/>
            <person name="Liu S."/>
            <person name="Cho W.K."/>
            <person name="Kim J.Y."/>
            <person name="Xu Y."/>
            <person name="Heller-Uszynska K."/>
            <person name="Miao H."/>
            <person name="Cheng Z."/>
            <person name="Zhang S."/>
            <person name="Wu J."/>
            <person name="Yang Y."/>
            <person name="Kang H."/>
            <person name="Li M."/>
            <person name="Liang H."/>
            <person name="Ren X."/>
            <person name="Shi Z."/>
            <person name="Wen M."/>
            <person name="Jian M."/>
            <person name="Yang H."/>
            <person name="Zhang G."/>
            <person name="Yang Z."/>
            <person name="Chen R."/>
            <person name="Liu S."/>
            <person name="Li J."/>
            <person name="Ma L."/>
            <person name="Liu H."/>
            <person name="Zhou Y."/>
            <person name="Zhao J."/>
            <person name="Fang X."/>
            <person name="Li G."/>
            <person name="Fang L."/>
            <person name="Li Y."/>
            <person name="Liu D."/>
            <person name="Zheng H."/>
            <person name="Zhang Y."/>
            <person name="Qin N."/>
            <person name="Li Z."/>
            <person name="Yang G."/>
            <person name="Yang S."/>
            <person name="Bolund L."/>
            <person name="Kristiansen K."/>
            <person name="Zheng H."/>
            <person name="Li S."/>
            <person name="Zhang X."/>
            <person name="Yang H."/>
            <person name="Wang J."/>
            <person name="Sun R."/>
            <person name="Zhang B."/>
            <person name="Jiang S."/>
            <person name="Wang J."/>
            <person name="Du Y."/>
            <person name="Li S."/>
        </authorList>
    </citation>
    <scope>NUCLEOTIDE SEQUENCE [LARGE SCALE GENOMIC DNA]</scope>
    <source>
        <strain evidence="8">cv. 9930</strain>
    </source>
</reference>
<name>A0A0A0LY13_CUCSA</name>
<keyword evidence="8" id="KW-1185">Reference proteome</keyword>
<dbReference type="Pfam" id="PF13639">
    <property type="entry name" value="zf-RING_2"/>
    <property type="match status" value="1"/>
</dbReference>
<dbReference type="Gene3D" id="3.30.40.10">
    <property type="entry name" value="Zinc/RING finger domain, C3HC4 (zinc finger)"/>
    <property type="match status" value="1"/>
</dbReference>
<dbReference type="PANTHER" id="PTHR45798:SF97">
    <property type="entry name" value="ALCOHOL-SENSITIVE RING FINGER PROTEIN 1"/>
    <property type="match status" value="1"/>
</dbReference>
<dbReference type="Gramene" id="KGN65722">
    <property type="protein sequence ID" value="KGN65722"/>
    <property type="gene ID" value="Csa_1G521990"/>
</dbReference>
<gene>
    <name evidence="7" type="ORF">Csa_1G521990</name>
</gene>
<sequence>MVSMFLPIVLLFFISIVCSKRFAKSDVEELPKNVDLEALVFHYNGDEGGEQEYAICLCEIEEGEKCRKMKTCGHVFHKDCIDRWFKVDDHCPICRTSVCVVVVDHGGNAMASSTSLPIPYMN</sequence>
<proteinExistence type="predicted"/>
<feature type="signal peptide" evidence="5">
    <location>
        <begin position="1"/>
        <end position="19"/>
    </location>
</feature>
<evidence type="ECO:0000256" key="5">
    <source>
        <dbReference type="SAM" id="SignalP"/>
    </source>
</evidence>
<dbReference type="PANTHER" id="PTHR45798">
    <property type="entry name" value="RING-H2 FINGER PROTEIN ATL61-RELATED-RELATED"/>
    <property type="match status" value="1"/>
</dbReference>
<dbReference type="InterPro" id="IPR001841">
    <property type="entry name" value="Znf_RING"/>
</dbReference>
<evidence type="ECO:0000313" key="7">
    <source>
        <dbReference type="EMBL" id="KGN65722.1"/>
    </source>
</evidence>
<dbReference type="AlphaFoldDB" id="A0A0A0LY13"/>
<dbReference type="GO" id="GO:0008270">
    <property type="term" value="F:zinc ion binding"/>
    <property type="evidence" value="ECO:0007669"/>
    <property type="project" value="UniProtKB-KW"/>
</dbReference>
<evidence type="ECO:0000256" key="2">
    <source>
        <dbReference type="ARBA" id="ARBA00022771"/>
    </source>
</evidence>
<keyword evidence="1" id="KW-0479">Metal-binding</keyword>
<organism evidence="7 8">
    <name type="scientific">Cucumis sativus</name>
    <name type="common">Cucumber</name>
    <dbReference type="NCBI Taxonomy" id="3659"/>
    <lineage>
        <taxon>Eukaryota</taxon>
        <taxon>Viridiplantae</taxon>
        <taxon>Streptophyta</taxon>
        <taxon>Embryophyta</taxon>
        <taxon>Tracheophyta</taxon>
        <taxon>Spermatophyta</taxon>
        <taxon>Magnoliopsida</taxon>
        <taxon>eudicotyledons</taxon>
        <taxon>Gunneridae</taxon>
        <taxon>Pentapetalae</taxon>
        <taxon>rosids</taxon>
        <taxon>fabids</taxon>
        <taxon>Cucurbitales</taxon>
        <taxon>Cucurbitaceae</taxon>
        <taxon>Benincaseae</taxon>
        <taxon>Cucumis</taxon>
    </lineage>
</organism>
<reference evidence="7 8" key="2">
    <citation type="journal article" date="2009" name="PLoS ONE">
        <title>An integrated genetic and cytogenetic map of the cucumber genome.</title>
        <authorList>
            <person name="Ren Y."/>
            <person name="Zhang Z."/>
            <person name="Liu J."/>
            <person name="Staub J.E."/>
            <person name="Han Y."/>
            <person name="Cheng Z."/>
            <person name="Li X."/>
            <person name="Lu J."/>
            <person name="Miao H."/>
            <person name="Kang H."/>
            <person name="Xie B."/>
            <person name="Gu X."/>
            <person name="Wang X."/>
            <person name="Du Y."/>
            <person name="Jin W."/>
            <person name="Huang S."/>
        </authorList>
    </citation>
    <scope>NUCLEOTIDE SEQUENCE [LARGE SCALE GENOMIC DNA]</scope>
    <source>
        <strain evidence="8">cv. 9930</strain>
    </source>
</reference>
<dbReference type="KEGG" id="csv:101222290"/>
<keyword evidence="2 4" id="KW-0863">Zinc-finger</keyword>
<keyword evidence="5" id="KW-0732">Signal</keyword>
<evidence type="ECO:0000256" key="3">
    <source>
        <dbReference type="ARBA" id="ARBA00022833"/>
    </source>
</evidence>
<evidence type="ECO:0000256" key="4">
    <source>
        <dbReference type="PROSITE-ProRule" id="PRU00175"/>
    </source>
</evidence>
<accession>A0A0A0LY13</accession>